<evidence type="ECO:0000313" key="3">
    <source>
        <dbReference type="Proteomes" id="UP000800035"/>
    </source>
</evidence>
<dbReference type="NCBIfam" id="TIGR02453">
    <property type="entry name" value="TIGR02453 family protein"/>
    <property type="match status" value="1"/>
</dbReference>
<name>A0A6A5UE34_9PLEO</name>
<organism evidence="2 3">
    <name type="scientific">Byssothecium circinans</name>
    <dbReference type="NCBI Taxonomy" id="147558"/>
    <lineage>
        <taxon>Eukaryota</taxon>
        <taxon>Fungi</taxon>
        <taxon>Dikarya</taxon>
        <taxon>Ascomycota</taxon>
        <taxon>Pezizomycotina</taxon>
        <taxon>Dothideomycetes</taxon>
        <taxon>Pleosporomycetidae</taxon>
        <taxon>Pleosporales</taxon>
        <taxon>Massarineae</taxon>
        <taxon>Massarinaceae</taxon>
        <taxon>Byssothecium</taxon>
    </lineage>
</organism>
<dbReference type="PANTHER" id="PTHR36452">
    <property type="entry name" value="CHROMOSOME 12, WHOLE GENOME SHOTGUN SEQUENCE"/>
    <property type="match status" value="1"/>
</dbReference>
<reference evidence="2" key="1">
    <citation type="journal article" date="2020" name="Stud. Mycol.">
        <title>101 Dothideomycetes genomes: a test case for predicting lifestyles and emergence of pathogens.</title>
        <authorList>
            <person name="Haridas S."/>
            <person name="Albert R."/>
            <person name="Binder M."/>
            <person name="Bloem J."/>
            <person name="Labutti K."/>
            <person name="Salamov A."/>
            <person name="Andreopoulos B."/>
            <person name="Baker S."/>
            <person name="Barry K."/>
            <person name="Bills G."/>
            <person name="Bluhm B."/>
            <person name="Cannon C."/>
            <person name="Castanera R."/>
            <person name="Culley D."/>
            <person name="Daum C."/>
            <person name="Ezra D."/>
            <person name="Gonzalez J."/>
            <person name="Henrissat B."/>
            <person name="Kuo A."/>
            <person name="Liang C."/>
            <person name="Lipzen A."/>
            <person name="Lutzoni F."/>
            <person name="Magnuson J."/>
            <person name="Mondo S."/>
            <person name="Nolan M."/>
            <person name="Ohm R."/>
            <person name="Pangilinan J."/>
            <person name="Park H.-J."/>
            <person name="Ramirez L."/>
            <person name="Alfaro M."/>
            <person name="Sun H."/>
            <person name="Tritt A."/>
            <person name="Yoshinaga Y."/>
            <person name="Zwiers L.-H."/>
            <person name="Turgeon B."/>
            <person name="Goodwin S."/>
            <person name="Spatafora J."/>
            <person name="Crous P."/>
            <person name="Grigoriev I."/>
        </authorList>
    </citation>
    <scope>NUCLEOTIDE SEQUENCE</scope>
    <source>
        <strain evidence="2">CBS 675.92</strain>
    </source>
</reference>
<feature type="compositionally biased region" description="Low complexity" evidence="1">
    <location>
        <begin position="7"/>
        <end position="23"/>
    </location>
</feature>
<evidence type="ECO:0000313" key="2">
    <source>
        <dbReference type="EMBL" id="KAF1963181.1"/>
    </source>
</evidence>
<dbReference type="InterPro" id="IPR012808">
    <property type="entry name" value="CHP02453"/>
</dbReference>
<dbReference type="PANTHER" id="PTHR36452:SF1">
    <property type="entry name" value="DUF2461 DOMAIN-CONTAINING PROTEIN"/>
    <property type="match status" value="1"/>
</dbReference>
<proteinExistence type="predicted"/>
<keyword evidence="3" id="KW-1185">Reference proteome</keyword>
<gene>
    <name evidence="2" type="ORF">CC80DRAFT_487575</name>
</gene>
<dbReference type="Pfam" id="PF09365">
    <property type="entry name" value="DUF2461"/>
    <property type="match status" value="1"/>
</dbReference>
<feature type="compositionally biased region" description="Basic and acidic residues" evidence="1">
    <location>
        <begin position="53"/>
        <end position="67"/>
    </location>
</feature>
<dbReference type="EMBL" id="ML976978">
    <property type="protein sequence ID" value="KAF1963181.1"/>
    <property type="molecule type" value="Genomic_DNA"/>
</dbReference>
<dbReference type="AlphaFoldDB" id="A0A6A5UE34"/>
<feature type="region of interest" description="Disordered" evidence="1">
    <location>
        <begin position="1"/>
        <end position="109"/>
    </location>
</feature>
<protein>
    <submittedName>
        <fullName evidence="2">Uncharacterized protein</fullName>
    </submittedName>
</protein>
<evidence type="ECO:0000256" key="1">
    <source>
        <dbReference type="SAM" id="MobiDB-lite"/>
    </source>
</evidence>
<dbReference type="Proteomes" id="UP000800035">
    <property type="component" value="Unassembled WGS sequence"/>
</dbReference>
<dbReference type="OrthoDB" id="2537769at2759"/>
<sequence>MARKASKSATTAAAVTSRSSSKRAAPETPSRQSKRAKAARKSYAEPDSDEEIENAHSEAGGAKKESDYEAESGNDATSESGHEEEVSSVNDIEATTGSARGRPAKRTTLPLHKKKLDEKELWKVGAKLEPGTQIIIKKPKAREAGDTPYTDETIHPNTMLFLEDLRANNERQWLKAHDADYQASLDDFKSFLEKLSEKVMEADDTIPELPVKDIIFRIYRDVRFSKDQTPYKPHFSAAWSRTGRKGPYAPYYLQIQPGGNSFVGGGLWQPEASALSALRRNIDRKPHKIKSVLTNAGIRKAFFGGCAADEKKVVKAFVNQTTNRSTALKKHPKDYSGDHKDIELLRLRSFTLGTKLSDDEVVGAKGLDRIAELIGCMVPFVSCSSLLSIISLYSVSGVKTQAFRKAASREALGRGALVVITCAGTAAIKIGPKTTSAQQLVRNAVLGR</sequence>
<accession>A0A6A5UE34</accession>